<dbReference type="InParanoid" id="B8LDZ5"/>
<protein>
    <submittedName>
        <fullName evidence="1">Uncharacterized protein</fullName>
    </submittedName>
</protein>
<dbReference type="InterPro" id="IPR053159">
    <property type="entry name" value="Hybrid_Histidine_Kinase"/>
</dbReference>
<dbReference type="HOGENOM" id="CLU_1232037_0_0_1"/>
<sequence>MSRRGLHSDLAIACNIHEIMRVLLFRQTSEMKDIPDVLNLVIEERSPLRPILLIGIFCEGLVSFNMARRTNDGKWRCKGEAALARMKHWSQYSQWNFLNKALLLEAEKMYLLGDFEEASKTYQEAIVLSNKHKFIHEEAIACELKGHFCFQTHNHRDALGYFVHSVRCYEKWGAKAVAKRVSHFVQNNFDSSALFQWPTKYTMSFDFSSADRDGTGIKKRIGEHD</sequence>
<dbReference type="GeneID" id="7444441"/>
<dbReference type="Proteomes" id="UP000001449">
    <property type="component" value="Unassembled WGS sequence"/>
</dbReference>
<dbReference type="SUPFAM" id="SSF48452">
    <property type="entry name" value="TPR-like"/>
    <property type="match status" value="1"/>
</dbReference>
<evidence type="ECO:0000313" key="1">
    <source>
        <dbReference type="EMBL" id="EED86450.1"/>
    </source>
</evidence>
<evidence type="ECO:0000313" key="2">
    <source>
        <dbReference type="Proteomes" id="UP000001449"/>
    </source>
</evidence>
<reference evidence="1 2" key="1">
    <citation type="journal article" date="2004" name="Science">
        <title>The genome of the diatom Thalassiosira pseudonana: ecology, evolution, and metabolism.</title>
        <authorList>
            <person name="Armbrust E.V."/>
            <person name="Berges J.A."/>
            <person name="Bowler C."/>
            <person name="Green B.R."/>
            <person name="Martinez D."/>
            <person name="Putnam N.H."/>
            <person name="Zhou S."/>
            <person name="Allen A.E."/>
            <person name="Apt K.E."/>
            <person name="Bechner M."/>
            <person name="Brzezinski M.A."/>
            <person name="Chaal B.K."/>
            <person name="Chiovitti A."/>
            <person name="Davis A.K."/>
            <person name="Demarest M.S."/>
            <person name="Detter J.C."/>
            <person name="Glavina T."/>
            <person name="Goodstein D."/>
            <person name="Hadi M.Z."/>
            <person name="Hellsten U."/>
            <person name="Hildebrand M."/>
            <person name="Jenkins B.D."/>
            <person name="Jurka J."/>
            <person name="Kapitonov V.V."/>
            <person name="Kroger N."/>
            <person name="Lau W.W."/>
            <person name="Lane T.W."/>
            <person name="Larimer F.W."/>
            <person name="Lippmeier J.C."/>
            <person name="Lucas S."/>
            <person name="Medina M."/>
            <person name="Montsant A."/>
            <person name="Obornik M."/>
            <person name="Parker M.S."/>
            <person name="Palenik B."/>
            <person name="Pazour G.J."/>
            <person name="Richardson P.M."/>
            <person name="Rynearson T.A."/>
            <person name="Saito M.A."/>
            <person name="Schwartz D.C."/>
            <person name="Thamatrakoln K."/>
            <person name="Valentin K."/>
            <person name="Vardi A."/>
            <person name="Wilkerson F.P."/>
            <person name="Rokhsar D.S."/>
        </authorList>
    </citation>
    <scope>NUCLEOTIDE SEQUENCE [LARGE SCALE GENOMIC DNA]</scope>
    <source>
        <strain evidence="1 2">CCMP1335</strain>
    </source>
</reference>
<gene>
    <name evidence="1" type="ORF">THAPSDRAFT_bd643</name>
</gene>
<reference evidence="1 2" key="2">
    <citation type="journal article" date="2008" name="Nature">
        <title>The Phaeodactylum genome reveals the evolutionary history of diatom genomes.</title>
        <authorList>
            <person name="Bowler C."/>
            <person name="Allen A.E."/>
            <person name="Badger J.H."/>
            <person name="Grimwood J."/>
            <person name="Jabbari K."/>
            <person name="Kuo A."/>
            <person name="Maheswari U."/>
            <person name="Martens C."/>
            <person name="Maumus F."/>
            <person name="Otillar R.P."/>
            <person name="Rayko E."/>
            <person name="Salamov A."/>
            <person name="Vandepoele K."/>
            <person name="Beszteri B."/>
            <person name="Gruber A."/>
            <person name="Heijde M."/>
            <person name="Katinka M."/>
            <person name="Mock T."/>
            <person name="Valentin K."/>
            <person name="Verret F."/>
            <person name="Berges J.A."/>
            <person name="Brownlee C."/>
            <person name="Cadoret J.P."/>
            <person name="Chiovitti A."/>
            <person name="Choi C.J."/>
            <person name="Coesel S."/>
            <person name="De Martino A."/>
            <person name="Detter J.C."/>
            <person name="Durkin C."/>
            <person name="Falciatore A."/>
            <person name="Fournet J."/>
            <person name="Haruta M."/>
            <person name="Huysman M.J."/>
            <person name="Jenkins B.D."/>
            <person name="Jiroutova K."/>
            <person name="Jorgensen R.E."/>
            <person name="Joubert Y."/>
            <person name="Kaplan A."/>
            <person name="Kroger N."/>
            <person name="Kroth P.G."/>
            <person name="La Roche J."/>
            <person name="Lindquist E."/>
            <person name="Lommer M."/>
            <person name="Martin-Jezequel V."/>
            <person name="Lopez P.J."/>
            <person name="Lucas S."/>
            <person name="Mangogna M."/>
            <person name="McGinnis K."/>
            <person name="Medlin L.K."/>
            <person name="Montsant A."/>
            <person name="Oudot-Le Secq M.P."/>
            <person name="Napoli C."/>
            <person name="Obornik M."/>
            <person name="Parker M.S."/>
            <person name="Petit J.L."/>
            <person name="Porcel B.M."/>
            <person name="Poulsen N."/>
            <person name="Robison M."/>
            <person name="Rychlewski L."/>
            <person name="Rynearson T.A."/>
            <person name="Schmutz J."/>
            <person name="Shapiro H."/>
            <person name="Siaut M."/>
            <person name="Stanley M."/>
            <person name="Sussman M.R."/>
            <person name="Taylor A.R."/>
            <person name="Vardi A."/>
            <person name="von Dassow P."/>
            <person name="Vyverman W."/>
            <person name="Willis A."/>
            <person name="Wyrwicz L.S."/>
            <person name="Rokhsar D.S."/>
            <person name="Weissenbach J."/>
            <person name="Armbrust E.V."/>
            <person name="Green B.R."/>
            <person name="Van de Peer Y."/>
            <person name="Grigoriev I.V."/>
        </authorList>
    </citation>
    <scope>NUCLEOTIDE SEQUENCE [LARGE SCALE GENOMIC DNA]</scope>
    <source>
        <strain evidence="1 2">CCMP1335</strain>
    </source>
</reference>
<name>B8LDZ5_THAPS</name>
<dbReference type="AlphaFoldDB" id="B8LDZ5"/>
<dbReference type="EMBL" id="DS999425">
    <property type="protein sequence ID" value="EED86450.1"/>
    <property type="molecule type" value="Genomic_DNA"/>
</dbReference>
<dbReference type="PANTHER" id="PTHR43642:SF1">
    <property type="entry name" value="HYBRID SIGNAL TRANSDUCTION HISTIDINE KINASE G"/>
    <property type="match status" value="1"/>
</dbReference>
<dbReference type="InterPro" id="IPR011990">
    <property type="entry name" value="TPR-like_helical_dom_sf"/>
</dbReference>
<accession>B8LDZ5</accession>
<proteinExistence type="predicted"/>
<dbReference type="PaxDb" id="35128-Thapsdraft643"/>
<dbReference type="PANTHER" id="PTHR43642">
    <property type="entry name" value="HYBRID SIGNAL TRANSDUCTION HISTIDINE KINASE G"/>
    <property type="match status" value="1"/>
</dbReference>
<dbReference type="RefSeq" id="XP_002297251.1">
    <property type="nucleotide sequence ID" value="XM_002297215.1"/>
</dbReference>
<dbReference type="KEGG" id="tps:THAPSDRAFT_bd643"/>
<dbReference type="Gene3D" id="1.25.40.10">
    <property type="entry name" value="Tetratricopeptide repeat domain"/>
    <property type="match status" value="1"/>
</dbReference>
<keyword evidence="2" id="KW-1185">Reference proteome</keyword>
<dbReference type="STRING" id="35128.B8LDZ5"/>
<organism evidence="1 2">
    <name type="scientific">Thalassiosira pseudonana</name>
    <name type="common">Marine diatom</name>
    <name type="synonym">Cyclotella nana</name>
    <dbReference type="NCBI Taxonomy" id="35128"/>
    <lineage>
        <taxon>Eukaryota</taxon>
        <taxon>Sar</taxon>
        <taxon>Stramenopiles</taxon>
        <taxon>Ochrophyta</taxon>
        <taxon>Bacillariophyta</taxon>
        <taxon>Coscinodiscophyceae</taxon>
        <taxon>Thalassiosirophycidae</taxon>
        <taxon>Thalassiosirales</taxon>
        <taxon>Thalassiosiraceae</taxon>
        <taxon>Thalassiosira</taxon>
    </lineage>
</organism>